<keyword evidence="3" id="KW-1185">Reference proteome</keyword>
<reference evidence="2 3" key="1">
    <citation type="journal article" date="2024" name="J Genomics">
        <title>Draft genome sequencing and assembly of Favolaschia claudopus CIRM-BRFM 2984 isolated from oak limbs.</title>
        <authorList>
            <person name="Navarro D."/>
            <person name="Drula E."/>
            <person name="Chaduli D."/>
            <person name="Cazenave R."/>
            <person name="Ahrendt S."/>
            <person name="Wang J."/>
            <person name="Lipzen A."/>
            <person name="Daum C."/>
            <person name="Barry K."/>
            <person name="Grigoriev I.V."/>
            <person name="Favel A."/>
            <person name="Rosso M.N."/>
            <person name="Martin F."/>
        </authorList>
    </citation>
    <scope>NUCLEOTIDE SEQUENCE [LARGE SCALE GENOMIC DNA]</scope>
    <source>
        <strain evidence="2 3">CIRM-BRFM 2984</strain>
    </source>
</reference>
<name>A0AAW0BB98_9AGAR</name>
<proteinExistence type="predicted"/>
<feature type="compositionally biased region" description="Basic residues" evidence="1">
    <location>
        <begin position="159"/>
        <end position="168"/>
    </location>
</feature>
<gene>
    <name evidence="2" type="ORF">R3P38DRAFT_2779228</name>
</gene>
<organism evidence="2 3">
    <name type="scientific">Favolaschia claudopus</name>
    <dbReference type="NCBI Taxonomy" id="2862362"/>
    <lineage>
        <taxon>Eukaryota</taxon>
        <taxon>Fungi</taxon>
        <taxon>Dikarya</taxon>
        <taxon>Basidiomycota</taxon>
        <taxon>Agaricomycotina</taxon>
        <taxon>Agaricomycetes</taxon>
        <taxon>Agaricomycetidae</taxon>
        <taxon>Agaricales</taxon>
        <taxon>Marasmiineae</taxon>
        <taxon>Mycenaceae</taxon>
        <taxon>Favolaschia</taxon>
    </lineage>
</organism>
<feature type="compositionally biased region" description="Low complexity" evidence="1">
    <location>
        <begin position="127"/>
        <end position="144"/>
    </location>
</feature>
<feature type="compositionally biased region" description="Acidic residues" evidence="1">
    <location>
        <begin position="43"/>
        <end position="63"/>
    </location>
</feature>
<comment type="caution">
    <text evidence="2">The sequence shown here is derived from an EMBL/GenBank/DDBJ whole genome shotgun (WGS) entry which is preliminary data.</text>
</comment>
<evidence type="ECO:0000313" key="2">
    <source>
        <dbReference type="EMBL" id="KAK7023751.1"/>
    </source>
</evidence>
<sequence>MSTSERRTRSGVEFSPFSLSSTVALSLPNIRISELLARREEGPDSDTESDTASDEDESDDEVDAPAADVVTSSAPKGSIIRIPRNGQPTTPPIVGTAMPGSVIRCAPRKKIQSALATAAAQIATACKSAASTRPKTTPAPNTTPKKPRSSRPDVQANKLAKKRARDRRVRSDEREQRQVKAGTAFKSVALTRLRRAVAFALEVRVGQEFHAPIASSGWQAVRQDEKDARTFDLKKLLASDSEFRVYGWQGAPTPVVDADNNIFFCLAGFPDNGKDDWVADVAVPAAEKMQAAAIDMWTEPRWRRKRLSGKSTARRGGHAFKSAGASMGGGQVHPQNLALSVANAAVLASLFASKPFRRIAGFTNMIFSAFAKQLHTFYTTEFDKICANDPKIRRNLPRGLSVFSTTTFNFGPATVTLPHIDFRNLAWGWCAITALGDYDPDRGGHLVLWDLKLIIRFPPGATILIPSAILRHSNVNIAPHETRFSFTQYTPAGLFRWVYNKFRTDKDINASKTTTPEEREQRRRDRERRWADGIKMYSKWEGPTTTL</sequence>
<dbReference type="AlphaFoldDB" id="A0AAW0BB98"/>
<accession>A0AAW0BB98</accession>
<feature type="region of interest" description="Disordered" evidence="1">
    <location>
        <begin position="35"/>
        <end position="92"/>
    </location>
</feature>
<feature type="compositionally biased region" description="Basic and acidic residues" evidence="1">
    <location>
        <begin position="169"/>
        <end position="178"/>
    </location>
</feature>
<evidence type="ECO:0000256" key="1">
    <source>
        <dbReference type="SAM" id="MobiDB-lite"/>
    </source>
</evidence>
<dbReference type="EMBL" id="JAWWNJ010000035">
    <property type="protein sequence ID" value="KAK7023751.1"/>
    <property type="molecule type" value="Genomic_DNA"/>
</dbReference>
<dbReference type="Gene3D" id="3.60.130.30">
    <property type="match status" value="1"/>
</dbReference>
<dbReference type="Proteomes" id="UP001362999">
    <property type="component" value="Unassembled WGS sequence"/>
</dbReference>
<feature type="region of interest" description="Disordered" evidence="1">
    <location>
        <begin position="127"/>
        <end position="178"/>
    </location>
</feature>
<evidence type="ECO:0000313" key="3">
    <source>
        <dbReference type="Proteomes" id="UP001362999"/>
    </source>
</evidence>
<protein>
    <submittedName>
        <fullName evidence="2">Uncharacterized protein</fullName>
    </submittedName>
</protein>